<dbReference type="Proteomes" id="UP000318405">
    <property type="component" value="Unassembled WGS sequence"/>
</dbReference>
<dbReference type="SUPFAM" id="SSF89796">
    <property type="entry name" value="CoA-transferase family III (CaiB/BaiF)"/>
    <property type="match status" value="1"/>
</dbReference>
<dbReference type="PANTHER" id="PTHR48207">
    <property type="entry name" value="SUCCINATE--HYDROXYMETHYLGLUTARATE COA-TRANSFERASE"/>
    <property type="match status" value="1"/>
</dbReference>
<name>A0A556B0B2_9BURK</name>
<keyword evidence="1 2" id="KW-0808">Transferase</keyword>
<accession>A0A556B0B2</accession>
<dbReference type="Gene3D" id="3.40.50.10540">
    <property type="entry name" value="Crotonobetainyl-coa:carnitine coa-transferase, domain 1"/>
    <property type="match status" value="1"/>
</dbReference>
<proteinExistence type="predicted"/>
<dbReference type="GO" id="GO:0008410">
    <property type="term" value="F:CoA-transferase activity"/>
    <property type="evidence" value="ECO:0007669"/>
    <property type="project" value="TreeGrafter"/>
</dbReference>
<dbReference type="InterPro" id="IPR003673">
    <property type="entry name" value="CoA-Trfase_fam_III"/>
</dbReference>
<dbReference type="Pfam" id="PF02515">
    <property type="entry name" value="CoA_transf_3"/>
    <property type="match status" value="1"/>
</dbReference>
<gene>
    <name evidence="2" type="ORF">FOZ76_02345</name>
</gene>
<reference evidence="2 3" key="1">
    <citation type="submission" date="2019-07" db="EMBL/GenBank/DDBJ databases">
        <title>Qingshengfaniella alkalisoli gen. nov., sp. nov., isolated from saline soil.</title>
        <authorList>
            <person name="Xu L."/>
            <person name="Huang X.-X."/>
            <person name="Sun J.-Q."/>
        </authorList>
    </citation>
    <scope>NUCLEOTIDE SEQUENCE [LARGE SCALE GENOMIC DNA]</scope>
    <source>
        <strain evidence="2 3">DSM 27279</strain>
    </source>
</reference>
<evidence type="ECO:0000313" key="3">
    <source>
        <dbReference type="Proteomes" id="UP000318405"/>
    </source>
</evidence>
<dbReference type="InterPro" id="IPR044855">
    <property type="entry name" value="CoA-Trfase_III_dom3_sf"/>
</dbReference>
<dbReference type="InterPro" id="IPR050483">
    <property type="entry name" value="CoA-transferase_III_domain"/>
</dbReference>
<dbReference type="AlphaFoldDB" id="A0A556B0B2"/>
<sequence length="399" mass="43944">MNQDPTPPRRQPLAGITVLDLGQIYQAPYCGLLLALAGADVIKIEPPHGEPVRSRRAASLPLAMLNSNKSGMTLDLKNPKGREVFLRLVEQADVVMENFMPGVMERLGLGAQTLLERNPRLVYASASGYGSSGPNRDLLAMDLTIQAMSGTMHVTGYPDRPPVKAGPALSDFLSGTHLYGAILTALFDRERTGKGCIAEVAMQDTMYPALASNLTLYYEGKDTVRTGNRHGALAMAPYNTYEASDGYVAVICVTEGHWRGLVQAMGRPALLDDPRYASHATRCQIMQEVDAVVNDWTRERTREAVMQASREFHFPCAPVRTLDEVVHDRHMHERGMLQYVEHPELGRVVLPHSPLRFADVQPAPLRPNPELGQHNRQILRERLGLDDAAIDALAQAGAW</sequence>
<dbReference type="RefSeq" id="WP_143946519.1">
    <property type="nucleotide sequence ID" value="NZ_BAABMB010000001.1"/>
</dbReference>
<organism evidence="2 3">
    <name type="scientific">Verticiella sediminum</name>
    <dbReference type="NCBI Taxonomy" id="1247510"/>
    <lineage>
        <taxon>Bacteria</taxon>
        <taxon>Pseudomonadati</taxon>
        <taxon>Pseudomonadota</taxon>
        <taxon>Betaproteobacteria</taxon>
        <taxon>Burkholderiales</taxon>
        <taxon>Alcaligenaceae</taxon>
        <taxon>Verticiella</taxon>
    </lineage>
</organism>
<dbReference type="Gene3D" id="3.30.1540.10">
    <property type="entry name" value="formyl-coa transferase, domain 3"/>
    <property type="match status" value="1"/>
</dbReference>
<protein>
    <submittedName>
        <fullName evidence="2">CoA transferase</fullName>
    </submittedName>
</protein>
<dbReference type="PANTHER" id="PTHR48207:SF3">
    <property type="entry name" value="SUCCINATE--HYDROXYMETHYLGLUTARATE COA-TRANSFERASE"/>
    <property type="match status" value="1"/>
</dbReference>
<dbReference type="OrthoDB" id="8523055at2"/>
<evidence type="ECO:0000313" key="2">
    <source>
        <dbReference type="EMBL" id="TSH98612.1"/>
    </source>
</evidence>
<dbReference type="EMBL" id="VLTJ01000004">
    <property type="protein sequence ID" value="TSH98612.1"/>
    <property type="molecule type" value="Genomic_DNA"/>
</dbReference>
<evidence type="ECO:0000256" key="1">
    <source>
        <dbReference type="ARBA" id="ARBA00022679"/>
    </source>
</evidence>
<keyword evidence="3" id="KW-1185">Reference proteome</keyword>
<comment type="caution">
    <text evidence="2">The sequence shown here is derived from an EMBL/GenBank/DDBJ whole genome shotgun (WGS) entry which is preliminary data.</text>
</comment>
<dbReference type="InterPro" id="IPR023606">
    <property type="entry name" value="CoA-Trfase_III_dom_1_sf"/>
</dbReference>